<feature type="transmembrane region" description="Helical" evidence="6">
    <location>
        <begin position="323"/>
        <end position="345"/>
    </location>
</feature>
<evidence type="ECO:0000259" key="7">
    <source>
        <dbReference type="Pfam" id="PF04024"/>
    </source>
</evidence>
<evidence type="ECO:0000256" key="5">
    <source>
        <dbReference type="ARBA" id="ARBA00023136"/>
    </source>
</evidence>
<name>A0A2S6IL98_9FLAO</name>
<dbReference type="InterPro" id="IPR052027">
    <property type="entry name" value="PspC"/>
</dbReference>
<keyword evidence="5 6" id="KW-0472">Membrane</keyword>
<protein>
    <submittedName>
        <fullName evidence="10">Phage shock protein C (PspC) family protein</fullName>
    </submittedName>
</protein>
<evidence type="ECO:0000256" key="4">
    <source>
        <dbReference type="ARBA" id="ARBA00022989"/>
    </source>
</evidence>
<reference evidence="10 11" key="1">
    <citation type="submission" date="2018-02" db="EMBL/GenBank/DDBJ databases">
        <title>Genomic Encyclopedia of Archaeal and Bacterial Type Strains, Phase II (KMG-II): from individual species to whole genera.</title>
        <authorList>
            <person name="Goeker M."/>
        </authorList>
    </citation>
    <scope>NUCLEOTIDE SEQUENCE [LARGE SCALE GENOMIC DNA]</scope>
    <source>
        <strain evidence="10 11">DSM 16809</strain>
    </source>
</reference>
<dbReference type="Proteomes" id="UP000239002">
    <property type="component" value="Unassembled WGS sequence"/>
</dbReference>
<evidence type="ECO:0000256" key="2">
    <source>
        <dbReference type="ARBA" id="ARBA00022475"/>
    </source>
</evidence>
<keyword evidence="11" id="KW-1185">Reference proteome</keyword>
<feature type="transmembrane region" description="Helical" evidence="6">
    <location>
        <begin position="283"/>
        <end position="311"/>
    </location>
</feature>
<gene>
    <name evidence="10" type="ORF">LY01_01742</name>
</gene>
<evidence type="ECO:0000259" key="9">
    <source>
        <dbReference type="Pfam" id="PF22744"/>
    </source>
</evidence>
<feature type="transmembrane region" description="Helical" evidence="6">
    <location>
        <begin position="116"/>
        <end position="137"/>
    </location>
</feature>
<feature type="transmembrane region" description="Helical" evidence="6">
    <location>
        <begin position="237"/>
        <end position="263"/>
    </location>
</feature>
<dbReference type="InterPro" id="IPR054321">
    <property type="entry name" value="PspC-rel_TM"/>
</dbReference>
<feature type="domain" description="PspC-related transmembrane region" evidence="8">
    <location>
        <begin position="209"/>
        <end position="345"/>
    </location>
</feature>
<keyword evidence="2" id="KW-1003">Cell membrane</keyword>
<evidence type="ECO:0000256" key="6">
    <source>
        <dbReference type="SAM" id="Phobius"/>
    </source>
</evidence>
<accession>A0A2S6IL98</accession>
<dbReference type="OrthoDB" id="5772680at2"/>
<dbReference type="Pfam" id="PF22571">
    <property type="entry name" value="LiaI-LiaF-TM_PspC"/>
    <property type="match status" value="1"/>
</dbReference>
<dbReference type="InterPro" id="IPR007168">
    <property type="entry name" value="Phageshock_PspC_N"/>
</dbReference>
<dbReference type="GO" id="GO:0005886">
    <property type="term" value="C:plasma membrane"/>
    <property type="evidence" value="ECO:0007669"/>
    <property type="project" value="UniProtKB-SubCell"/>
</dbReference>
<evidence type="ECO:0000256" key="1">
    <source>
        <dbReference type="ARBA" id="ARBA00004162"/>
    </source>
</evidence>
<dbReference type="InterPro" id="IPR054319">
    <property type="entry name" value="PspC-rel_ToastRack"/>
</dbReference>
<evidence type="ECO:0000313" key="10">
    <source>
        <dbReference type="EMBL" id="PPK94989.1"/>
    </source>
</evidence>
<dbReference type="AlphaFoldDB" id="A0A2S6IL98"/>
<keyword evidence="4 6" id="KW-1133">Transmembrane helix</keyword>
<comment type="subcellular location">
    <subcellularLocation>
        <location evidence="1">Cell membrane</location>
        <topology evidence="1">Single-pass membrane protein</topology>
    </subcellularLocation>
</comment>
<feature type="transmembrane region" description="Helical" evidence="6">
    <location>
        <begin position="143"/>
        <end position="163"/>
    </location>
</feature>
<feature type="domain" description="Phage shock protein PspC N-terminal" evidence="7">
    <location>
        <begin position="108"/>
        <end position="165"/>
    </location>
</feature>
<dbReference type="PANTHER" id="PTHR33885">
    <property type="entry name" value="PHAGE SHOCK PROTEIN C"/>
    <property type="match status" value="1"/>
</dbReference>
<comment type="caution">
    <text evidence="10">The sequence shown here is derived from an EMBL/GenBank/DDBJ whole genome shotgun (WGS) entry which is preliminary data.</text>
</comment>
<dbReference type="RefSeq" id="WP_104515432.1">
    <property type="nucleotide sequence ID" value="NZ_MQVW01000024.1"/>
</dbReference>
<organism evidence="10 11">
    <name type="scientific">Nonlabens xylanidelens</name>
    <dbReference type="NCBI Taxonomy" id="191564"/>
    <lineage>
        <taxon>Bacteria</taxon>
        <taxon>Pseudomonadati</taxon>
        <taxon>Bacteroidota</taxon>
        <taxon>Flavobacteriia</taxon>
        <taxon>Flavobacteriales</taxon>
        <taxon>Flavobacteriaceae</taxon>
        <taxon>Nonlabens</taxon>
    </lineage>
</organism>
<feature type="domain" description="PspC-related ToastRack" evidence="9">
    <location>
        <begin position="391"/>
        <end position="526"/>
    </location>
</feature>
<dbReference type="Pfam" id="PF22744">
    <property type="entry name" value="Toast-rack_PspC-Cterm"/>
    <property type="match status" value="1"/>
</dbReference>
<sequence>MNKTININLAGLFFHIDEDAYQRLQRYVAAVRKSFAGTSGADEIMSDIESRIAELFLEKRANEQQVISIQHVEEVINIMGQPEDYEVDEEIFEEQTSRSKFRTPGRNKQLFRDTQNGYVGGVSGGMGYYLGIDAVWIRVAWVLLVFFSVGWAIPIYILLWILVPDAVTTNQRLTMMGKEVNISNIEENFKQGFEPVVDGQTDADHHIVGQKGKRGSIKFFGFLGKLIKGFFKALVKIIGLIVFLSATTALIGLVVSLITASFIDVDGQNLIHFFDVVIPNHQASWILLTAIIFAVGIPLLVLAILGLKLLVNNLKSIGMPAKIILVVLWIISVIVLSVSVARIAATQAYDGNVIEVQEFSIDKEKVFELQLLKDGNLGDQTYVTSNGLKVVDYNGEKAVRKNNVYIAFATSRDSLARVSVNFKAKGDSFDTAKLNAESLVYDYEITDSSFTAPSYLIVPKGSGVFGQRVNVTIYLPKGTKVKFNNSFKDRYDSWMTDEALRIEKRYDGSYEYEISDGKTICLECPKDGSFRSRHNNSNENDALDTNRIIDSTTTTDGKWKYEDDDVENDDKITVTTKLDLGGITMETTDTY</sequence>
<proteinExistence type="predicted"/>
<dbReference type="EMBL" id="PTJE01000003">
    <property type="protein sequence ID" value="PPK94989.1"/>
    <property type="molecule type" value="Genomic_DNA"/>
</dbReference>
<dbReference type="PANTHER" id="PTHR33885:SF3">
    <property type="entry name" value="PHAGE SHOCK PROTEIN C"/>
    <property type="match status" value="1"/>
</dbReference>
<evidence type="ECO:0000256" key="3">
    <source>
        <dbReference type="ARBA" id="ARBA00022692"/>
    </source>
</evidence>
<evidence type="ECO:0000259" key="8">
    <source>
        <dbReference type="Pfam" id="PF22571"/>
    </source>
</evidence>
<evidence type="ECO:0000313" key="11">
    <source>
        <dbReference type="Proteomes" id="UP000239002"/>
    </source>
</evidence>
<keyword evidence="3 6" id="KW-0812">Transmembrane</keyword>
<dbReference type="Pfam" id="PF04024">
    <property type="entry name" value="PspC"/>
    <property type="match status" value="1"/>
</dbReference>